<evidence type="ECO:0000313" key="2">
    <source>
        <dbReference type="Proteomes" id="UP000297739"/>
    </source>
</evidence>
<keyword evidence="2" id="KW-1185">Reference proteome</keyword>
<dbReference type="EMBL" id="SRLD01000035">
    <property type="protein sequence ID" value="TGE14454.1"/>
    <property type="molecule type" value="Genomic_DNA"/>
</dbReference>
<protein>
    <submittedName>
        <fullName evidence="1">Uncharacterized protein</fullName>
    </submittedName>
</protein>
<sequence length="73" mass="7390">MLGGVVFGNAQTVPENLHLASGTLATQPDQVVPAAGEGLRPNPNKVPRTNLSIDYGLGADGACGVAFNLGNVF</sequence>
<comment type="caution">
    <text evidence="1">The sequence shown here is derived from an EMBL/GenBank/DDBJ whole genome shotgun (WGS) entry which is preliminary data.</text>
</comment>
<organism evidence="1 2">
    <name type="scientific">Hymenobacter elongatus</name>
    <dbReference type="NCBI Taxonomy" id="877208"/>
    <lineage>
        <taxon>Bacteria</taxon>
        <taxon>Pseudomonadati</taxon>
        <taxon>Bacteroidota</taxon>
        <taxon>Cytophagia</taxon>
        <taxon>Cytophagales</taxon>
        <taxon>Hymenobacteraceae</taxon>
        <taxon>Hymenobacter</taxon>
    </lineage>
</organism>
<reference evidence="1 2" key="1">
    <citation type="submission" date="2019-04" db="EMBL/GenBank/DDBJ databases">
        <authorList>
            <person name="Feng G."/>
            <person name="Zhang J."/>
            <person name="Zhu H."/>
        </authorList>
    </citation>
    <scope>NUCLEOTIDE SEQUENCE [LARGE SCALE GENOMIC DNA]</scope>
    <source>
        <strain evidence="1 2">JCM 17223</strain>
    </source>
</reference>
<gene>
    <name evidence="1" type="ORF">E5J99_15960</name>
</gene>
<dbReference type="Proteomes" id="UP000297739">
    <property type="component" value="Unassembled WGS sequence"/>
</dbReference>
<dbReference type="OrthoDB" id="621220at2"/>
<accession>A0A4Z0PGZ5</accession>
<proteinExistence type="predicted"/>
<dbReference type="RefSeq" id="WP_135498815.1">
    <property type="nucleotide sequence ID" value="NZ_SRLD01000035.1"/>
</dbReference>
<evidence type="ECO:0000313" key="1">
    <source>
        <dbReference type="EMBL" id="TGE14454.1"/>
    </source>
</evidence>
<name>A0A4Z0PGZ5_9BACT</name>
<dbReference type="AlphaFoldDB" id="A0A4Z0PGZ5"/>